<keyword evidence="2" id="KW-1185">Reference proteome</keyword>
<dbReference type="Proteomes" id="UP001334804">
    <property type="component" value="Chromosome"/>
</dbReference>
<dbReference type="RefSeq" id="WP_091630748.1">
    <property type="nucleotide sequence ID" value="NZ_CP109071.1"/>
</dbReference>
<evidence type="ECO:0000313" key="1">
    <source>
        <dbReference type="EMBL" id="WSA31815.1"/>
    </source>
</evidence>
<evidence type="ECO:0000313" key="2">
    <source>
        <dbReference type="Proteomes" id="UP001334804"/>
    </source>
</evidence>
<reference evidence="1 2" key="1">
    <citation type="submission" date="2022-10" db="EMBL/GenBank/DDBJ databases">
        <title>The complete genomes of actinobacterial strains from the NBC collection.</title>
        <authorList>
            <person name="Joergensen T.S."/>
            <person name="Alvarez Arevalo M."/>
            <person name="Sterndorff E.B."/>
            <person name="Faurdal D."/>
            <person name="Vuksanovic O."/>
            <person name="Mourched A.-S."/>
            <person name="Charusanti P."/>
            <person name="Shaw S."/>
            <person name="Blin K."/>
            <person name="Weber T."/>
        </authorList>
    </citation>
    <scope>NUCLEOTIDE SEQUENCE [LARGE SCALE GENOMIC DNA]</scope>
    <source>
        <strain evidence="1 2">NBC 01809</strain>
    </source>
</reference>
<accession>A0ABZ1ECI9</accession>
<proteinExistence type="predicted"/>
<sequence length="81" mass="8983">MVHASEHSIGLLYLCHLGCALRETLVVTGPQRGRIWADDTAESGGFRPLRDDDGTPLGFARWYRRWLEAAEVSQDAASVRA</sequence>
<name>A0ABZ1ECI9_9ACTN</name>
<protein>
    <submittedName>
        <fullName evidence="1">Uncharacterized protein</fullName>
    </submittedName>
</protein>
<gene>
    <name evidence="1" type="ORF">OIE14_27440</name>
</gene>
<dbReference type="EMBL" id="CP109071">
    <property type="protein sequence ID" value="WSA31815.1"/>
    <property type="molecule type" value="Genomic_DNA"/>
</dbReference>
<organism evidence="1 2">
    <name type="scientific">Micromonospora peucetia</name>
    <dbReference type="NCBI Taxonomy" id="47871"/>
    <lineage>
        <taxon>Bacteria</taxon>
        <taxon>Bacillati</taxon>
        <taxon>Actinomycetota</taxon>
        <taxon>Actinomycetes</taxon>
        <taxon>Micromonosporales</taxon>
        <taxon>Micromonosporaceae</taxon>
        <taxon>Micromonospora</taxon>
    </lineage>
</organism>